<dbReference type="InterPro" id="IPR008207">
    <property type="entry name" value="Sig_transdc_His_kin_Hpt_dom"/>
</dbReference>
<evidence type="ECO:0000259" key="22">
    <source>
        <dbReference type="PROSITE" id="PS50112"/>
    </source>
</evidence>
<dbReference type="Gene3D" id="3.30.565.10">
    <property type="entry name" value="Histidine kinase-like ATPase, C-terminal domain"/>
    <property type="match status" value="1"/>
</dbReference>
<dbReference type="SMART" id="SM00388">
    <property type="entry name" value="HisKA"/>
    <property type="match status" value="1"/>
</dbReference>
<dbReference type="SUPFAM" id="SSF53850">
    <property type="entry name" value="Periplasmic binding protein-like II"/>
    <property type="match status" value="2"/>
</dbReference>
<dbReference type="InterPro" id="IPR003594">
    <property type="entry name" value="HATPase_dom"/>
</dbReference>
<comment type="catalytic activity">
    <reaction evidence="1">
        <text>ATP + protein L-histidine = ADP + protein N-phospho-L-histidine.</text>
        <dbReference type="EC" id="2.7.13.3"/>
    </reaction>
</comment>
<dbReference type="PANTHER" id="PTHR43047">
    <property type="entry name" value="TWO-COMPONENT HISTIDINE PROTEIN KINASE"/>
    <property type="match status" value="1"/>
</dbReference>
<dbReference type="Gene3D" id="3.40.190.10">
    <property type="entry name" value="Periplasmic binding protein-like II"/>
    <property type="match status" value="4"/>
</dbReference>
<dbReference type="InterPro" id="IPR049871">
    <property type="entry name" value="BvgS-like_periplasmic2"/>
</dbReference>
<dbReference type="InterPro" id="IPR000700">
    <property type="entry name" value="PAS-assoc_C"/>
</dbReference>
<keyword evidence="12" id="KW-0067">ATP-binding</keyword>
<feature type="domain" description="Response regulatory" evidence="21">
    <location>
        <begin position="956"/>
        <end position="1075"/>
    </location>
</feature>
<protein>
    <recommendedName>
        <fullName evidence="3">histidine kinase</fullName>
        <ecNumber evidence="3">2.7.13.3</ecNumber>
    </recommendedName>
</protein>
<evidence type="ECO:0000256" key="14">
    <source>
        <dbReference type="ARBA" id="ARBA00023012"/>
    </source>
</evidence>
<dbReference type="NCBIfam" id="TIGR00229">
    <property type="entry name" value="sensory_box"/>
    <property type="match status" value="1"/>
</dbReference>
<evidence type="ECO:0000256" key="7">
    <source>
        <dbReference type="ARBA" id="ARBA00022679"/>
    </source>
</evidence>
<feature type="domain" description="PAS" evidence="22">
    <location>
        <begin position="569"/>
        <end position="623"/>
    </location>
</feature>
<dbReference type="Pfam" id="PF00512">
    <property type="entry name" value="HisKA"/>
    <property type="match status" value="1"/>
</dbReference>
<feature type="domain" description="Histidine kinase" evidence="20">
    <location>
        <begin position="710"/>
        <end position="932"/>
    </location>
</feature>
<dbReference type="Gene3D" id="3.30.450.20">
    <property type="entry name" value="PAS domain"/>
    <property type="match status" value="1"/>
</dbReference>
<evidence type="ECO:0000256" key="18">
    <source>
        <dbReference type="SAM" id="Coils"/>
    </source>
</evidence>
<dbReference type="InterPro" id="IPR005467">
    <property type="entry name" value="His_kinase_dom"/>
</dbReference>
<organism evidence="25 26">
    <name type="scientific">Pseudomonas morbosilactucae</name>
    <dbReference type="NCBI Taxonomy" id="2938197"/>
    <lineage>
        <taxon>Bacteria</taxon>
        <taxon>Pseudomonadati</taxon>
        <taxon>Pseudomonadota</taxon>
        <taxon>Gammaproteobacteria</taxon>
        <taxon>Pseudomonadales</taxon>
        <taxon>Pseudomonadaceae</taxon>
        <taxon>Pseudomonas</taxon>
    </lineage>
</organism>
<evidence type="ECO:0000259" key="24">
    <source>
        <dbReference type="PROSITE" id="PS50894"/>
    </source>
</evidence>
<evidence type="ECO:0000259" key="20">
    <source>
        <dbReference type="PROSITE" id="PS50109"/>
    </source>
</evidence>
<dbReference type="SUPFAM" id="SSF52172">
    <property type="entry name" value="CheY-like"/>
    <property type="match status" value="1"/>
</dbReference>
<dbReference type="EMBL" id="JALQCX010000022">
    <property type="protein sequence ID" value="MCK9815096.1"/>
    <property type="molecule type" value="Genomic_DNA"/>
</dbReference>
<feature type="coiled-coil region" evidence="18">
    <location>
        <begin position="1173"/>
        <end position="1200"/>
    </location>
</feature>
<evidence type="ECO:0000256" key="16">
    <source>
        <dbReference type="PROSITE-ProRule" id="PRU00110"/>
    </source>
</evidence>
<dbReference type="PRINTS" id="PR00344">
    <property type="entry name" value="BCTRLSENSOR"/>
</dbReference>
<evidence type="ECO:0000256" key="8">
    <source>
        <dbReference type="ARBA" id="ARBA00022692"/>
    </source>
</evidence>
<dbReference type="Proteomes" id="UP001155163">
    <property type="component" value="Unassembled WGS sequence"/>
</dbReference>
<keyword evidence="11" id="KW-0418">Kinase</keyword>
<feature type="domain" description="PAC" evidence="23">
    <location>
        <begin position="636"/>
        <end position="692"/>
    </location>
</feature>
<evidence type="ECO:0000256" key="11">
    <source>
        <dbReference type="ARBA" id="ARBA00022777"/>
    </source>
</evidence>
<dbReference type="CDD" id="cd00130">
    <property type="entry name" value="PAS"/>
    <property type="match status" value="1"/>
</dbReference>
<dbReference type="SMART" id="SM00091">
    <property type="entry name" value="PAS"/>
    <property type="match status" value="1"/>
</dbReference>
<evidence type="ECO:0000259" key="23">
    <source>
        <dbReference type="PROSITE" id="PS50113"/>
    </source>
</evidence>
<keyword evidence="14" id="KW-0902">Two-component regulatory system</keyword>
<keyword evidence="26" id="KW-1185">Reference proteome</keyword>
<feature type="chain" id="PRO_5047332179" description="histidine kinase" evidence="19">
    <location>
        <begin position="20"/>
        <end position="1208"/>
    </location>
</feature>
<evidence type="ECO:0000256" key="6">
    <source>
        <dbReference type="ARBA" id="ARBA00022553"/>
    </source>
</evidence>
<keyword evidence="5" id="KW-0997">Cell inner membrane</keyword>
<dbReference type="SMART" id="SM00448">
    <property type="entry name" value="REC"/>
    <property type="match status" value="1"/>
</dbReference>
<evidence type="ECO:0000256" key="1">
    <source>
        <dbReference type="ARBA" id="ARBA00000085"/>
    </source>
</evidence>
<evidence type="ECO:0000256" key="12">
    <source>
        <dbReference type="ARBA" id="ARBA00022840"/>
    </source>
</evidence>
<feature type="modified residue" description="Phosphohistidine" evidence="16">
    <location>
        <position position="1142"/>
    </location>
</feature>
<proteinExistence type="predicted"/>
<dbReference type="InterPro" id="IPR013656">
    <property type="entry name" value="PAS_4"/>
</dbReference>
<evidence type="ECO:0000256" key="13">
    <source>
        <dbReference type="ARBA" id="ARBA00022989"/>
    </source>
</evidence>
<dbReference type="PROSITE" id="PS50113">
    <property type="entry name" value="PAC"/>
    <property type="match status" value="1"/>
</dbReference>
<keyword evidence="7" id="KW-0808">Transferase</keyword>
<dbReference type="PROSITE" id="PS50110">
    <property type="entry name" value="RESPONSE_REGULATORY"/>
    <property type="match status" value="1"/>
</dbReference>
<keyword evidence="10" id="KW-0547">Nucleotide-binding</keyword>
<dbReference type="Gene3D" id="3.40.50.2300">
    <property type="match status" value="1"/>
</dbReference>
<keyword evidence="18" id="KW-0175">Coiled coil</keyword>
<dbReference type="PROSITE" id="PS50112">
    <property type="entry name" value="PAS"/>
    <property type="match status" value="1"/>
</dbReference>
<evidence type="ECO:0000256" key="2">
    <source>
        <dbReference type="ARBA" id="ARBA00004429"/>
    </source>
</evidence>
<evidence type="ECO:0000256" key="9">
    <source>
        <dbReference type="ARBA" id="ARBA00022729"/>
    </source>
</evidence>
<name>A0ABT0JGS9_9PSED</name>
<sequence length="1208" mass="134424">MPRFLLLALMWLACLPALGDATTPLQLLDYESPHHPDLRLNADDRQWLRDKRELVLGTSREQLAPLEMLNESNEYEGITADYLGLLADALGVKVSLRAYETREQVFHALANGEIDFMGRVTASAAQQHHLLQSQSYLVNRPTLVARLGDAPSLKNGLQDRRLAISLDTITLPVAQAMYPKARIDSYSTADAAMAAVAFGDADVLLSDAVTAQFLISRNYSDYLRIIYSGPASVSGFAFAINPGNPRLQRLIDTALQSINKEQDVSIRNRWGDRLLLSMEKTNLTADEQRWIEKNPVVHIGIHRYLPPMSYFDADGNYLGITADLLAMLEAKTGLTFEIHTRPSFTELNEAVREGLVQMVADRARNPEREAYLQFTRPYLVGPYMLITRDGPDAPKSLEDMAGKTLLIGSGHALVPLLRQRYPQIRIKEAQTNFEALTLLRERQADAAVQAEIAVSFNLPRIREDRLKVRSALNLPLLNETFGIRRDQVELFSIIDKSLRSISPDALTELNNRWRSKAAVAPPSWRDYRTTLYLAGVGSALLLLIALAWGYAMRRQVSQRERAEQALNDQLRFMDALINGTPNPIYVRDLNRRLVICNDSYLKAMGADRQSMLGTSLDQLAVPEAPLFAEDFKTILAGGQPLLIDREVHIRGQRLNIYHWMLPYRNAQGDIQGIIGGWLDISERQQLLEELTQAKNDADKANRAKTTFLATMSHEIRTPMSAVIGMLELALKRADQGQFDRPSIEVAYGSALGLLDLIGDILDIARIESGRLSLSPERANLQELVGSVIRMFDGLARQKGLRLELELAGDTHSDVLVDPLRFKQVLSNLISNAIKFTEQGGIQVRLEAQAEGPQRLLVQLSIKDSGIGINAEDQQRLFQPFSQVPGQHQHARSGTGLGLAICRTLCEMMGGQLELHSQPGHGTTLRVQLPLSRLDPLPLVPRPAQAPSEPPAKQALHILVVDDSQANRQLLCEQLRFLDYSLDQAQNGVEGFERWQQQAFDVVISDCNMPLMSGYDLTRKIRQAERDQGRPATTIFGFTANVHPDEEQRCLDAGMNGCIFKPIALPDLDRCLRQLAPLPPRPAQAPPTTIRYDIQQLDHLTGGDPAAIQRMLQGLLHSNRLDLAQVRQLQSGNNPKGIAELAHRVRGAARIIKAQALIEHCESLELACSQGSAIAQVQAALARLEQAMVELDQDLLALSTRQPSPNTQQ</sequence>
<accession>A0ABT0JGS9</accession>
<dbReference type="CDD" id="cd17546">
    <property type="entry name" value="REC_hyHK_CKI1_RcsC-like"/>
    <property type="match status" value="1"/>
</dbReference>
<reference evidence="25 26" key="1">
    <citation type="journal article" date="2022" name="Int. J. Syst. Evol. Microbiol.">
        <title>Pseudomonas aegrilactucae sp. nov. and Pseudomonas morbosilactucae sp. nov., pathogens causing bacterial rot of lettuce in Japan.</title>
        <authorList>
            <person name="Sawada H."/>
            <person name="Fujikawa T."/>
            <person name="Satou M."/>
        </authorList>
    </citation>
    <scope>NUCLEOTIDE SEQUENCE [LARGE SCALE GENOMIC DNA]</scope>
    <source>
        <strain evidence="25 26">MAFF 302046</strain>
    </source>
</reference>
<dbReference type="PROSITE" id="PS50894">
    <property type="entry name" value="HPT"/>
    <property type="match status" value="1"/>
</dbReference>
<dbReference type="InterPro" id="IPR004358">
    <property type="entry name" value="Sig_transdc_His_kin-like_C"/>
</dbReference>
<keyword evidence="8" id="KW-0812">Transmembrane</keyword>
<evidence type="ECO:0000256" key="5">
    <source>
        <dbReference type="ARBA" id="ARBA00022519"/>
    </source>
</evidence>
<comment type="caution">
    <text evidence="25">The sequence shown here is derived from an EMBL/GenBank/DDBJ whole genome shotgun (WGS) entry which is preliminary data.</text>
</comment>
<evidence type="ECO:0000256" key="17">
    <source>
        <dbReference type="PROSITE-ProRule" id="PRU00169"/>
    </source>
</evidence>
<dbReference type="CDD" id="cd13705">
    <property type="entry name" value="PBP2_BvgS_D1"/>
    <property type="match status" value="1"/>
</dbReference>
<dbReference type="Pfam" id="PF02518">
    <property type="entry name" value="HATPase_c"/>
    <property type="match status" value="1"/>
</dbReference>
<dbReference type="InterPro" id="IPR036097">
    <property type="entry name" value="HisK_dim/P_sf"/>
</dbReference>
<dbReference type="CDD" id="cd00082">
    <property type="entry name" value="HisKA"/>
    <property type="match status" value="1"/>
</dbReference>
<dbReference type="SUPFAM" id="SSF55785">
    <property type="entry name" value="PYP-like sensor domain (PAS domain)"/>
    <property type="match status" value="1"/>
</dbReference>
<keyword evidence="15" id="KW-0472">Membrane</keyword>
<dbReference type="EC" id="2.7.13.3" evidence="3"/>
<dbReference type="InterPro" id="IPR035965">
    <property type="entry name" value="PAS-like_dom_sf"/>
</dbReference>
<dbReference type="CDD" id="cd16922">
    <property type="entry name" value="HATPase_EvgS-ArcB-TorS-like"/>
    <property type="match status" value="1"/>
</dbReference>
<feature type="domain" description="HPt" evidence="24">
    <location>
        <begin position="1103"/>
        <end position="1197"/>
    </location>
</feature>
<dbReference type="SUPFAM" id="SSF55874">
    <property type="entry name" value="ATPase domain of HSP90 chaperone/DNA topoisomerase II/histidine kinase"/>
    <property type="match status" value="1"/>
</dbReference>
<comment type="subcellular location">
    <subcellularLocation>
        <location evidence="2">Cell inner membrane</location>
        <topology evidence="2">Multi-pass membrane protein</topology>
    </subcellularLocation>
</comment>
<dbReference type="Pfam" id="PF00072">
    <property type="entry name" value="Response_reg"/>
    <property type="match status" value="1"/>
</dbReference>
<dbReference type="InterPro" id="IPR036890">
    <property type="entry name" value="HATPase_C_sf"/>
</dbReference>
<evidence type="ECO:0000256" key="19">
    <source>
        <dbReference type="SAM" id="SignalP"/>
    </source>
</evidence>
<dbReference type="InterPro" id="IPR001789">
    <property type="entry name" value="Sig_transdc_resp-reg_receiver"/>
</dbReference>
<dbReference type="InterPro" id="IPR003661">
    <property type="entry name" value="HisK_dim/P_dom"/>
</dbReference>
<dbReference type="Pfam" id="PF01627">
    <property type="entry name" value="Hpt"/>
    <property type="match status" value="1"/>
</dbReference>
<dbReference type="Pfam" id="PF00497">
    <property type="entry name" value="SBP_bac_3"/>
    <property type="match status" value="2"/>
</dbReference>
<keyword evidence="4" id="KW-1003">Cell membrane</keyword>
<reference evidence="25 26" key="2">
    <citation type="journal article" date="2023" name="Plant Pathol.">
        <title>Dismantling and reorganizing Pseudomonas marginalis sensu#lato.</title>
        <authorList>
            <person name="Sawada H."/>
            <person name="Fujikawa T."/>
            <person name="Satou M."/>
        </authorList>
    </citation>
    <scope>NUCLEOTIDE SEQUENCE [LARGE SCALE GENOMIC DNA]</scope>
    <source>
        <strain evidence="25 26">MAFF 302046</strain>
    </source>
</reference>
<dbReference type="InterPro" id="IPR049870">
    <property type="entry name" value="BvgS-like_periplasmic1"/>
</dbReference>
<evidence type="ECO:0000259" key="21">
    <source>
        <dbReference type="PROSITE" id="PS50110"/>
    </source>
</evidence>
<evidence type="ECO:0000256" key="4">
    <source>
        <dbReference type="ARBA" id="ARBA00022475"/>
    </source>
</evidence>
<gene>
    <name evidence="25" type="ORF">M1B35_13390</name>
</gene>
<evidence type="ECO:0000256" key="15">
    <source>
        <dbReference type="ARBA" id="ARBA00023136"/>
    </source>
</evidence>
<keyword evidence="13" id="KW-1133">Transmembrane helix</keyword>
<dbReference type="InterPro" id="IPR036641">
    <property type="entry name" value="HPT_dom_sf"/>
</dbReference>
<dbReference type="Pfam" id="PF08448">
    <property type="entry name" value="PAS_4"/>
    <property type="match status" value="1"/>
</dbReference>
<keyword evidence="6 17" id="KW-0597">Phosphoprotein</keyword>
<evidence type="ECO:0000313" key="26">
    <source>
        <dbReference type="Proteomes" id="UP001155163"/>
    </source>
</evidence>
<dbReference type="SMART" id="SM00062">
    <property type="entry name" value="PBPb"/>
    <property type="match status" value="2"/>
</dbReference>
<evidence type="ECO:0000256" key="3">
    <source>
        <dbReference type="ARBA" id="ARBA00012438"/>
    </source>
</evidence>
<dbReference type="InterPro" id="IPR001638">
    <property type="entry name" value="Solute-binding_3/MltF_N"/>
</dbReference>
<feature type="signal peptide" evidence="19">
    <location>
        <begin position="1"/>
        <end position="19"/>
    </location>
</feature>
<keyword evidence="9 19" id="KW-0732">Signal</keyword>
<dbReference type="CDD" id="cd13707">
    <property type="entry name" value="PBP2_BvgS_D2"/>
    <property type="match status" value="1"/>
</dbReference>
<feature type="modified residue" description="4-aspartylphosphate" evidence="17">
    <location>
        <position position="1005"/>
    </location>
</feature>
<dbReference type="RefSeq" id="WP_268262162.1">
    <property type="nucleotide sequence ID" value="NZ_JALQCX010000022.1"/>
</dbReference>
<dbReference type="Gene3D" id="1.10.287.130">
    <property type="match status" value="1"/>
</dbReference>
<evidence type="ECO:0000313" key="25">
    <source>
        <dbReference type="EMBL" id="MCK9815096.1"/>
    </source>
</evidence>
<dbReference type="Gene3D" id="1.20.120.160">
    <property type="entry name" value="HPT domain"/>
    <property type="match status" value="1"/>
</dbReference>
<dbReference type="InterPro" id="IPR011006">
    <property type="entry name" value="CheY-like_superfamily"/>
</dbReference>
<dbReference type="SMART" id="SM00387">
    <property type="entry name" value="HATPase_c"/>
    <property type="match status" value="1"/>
</dbReference>
<dbReference type="SUPFAM" id="SSF47384">
    <property type="entry name" value="Homodimeric domain of signal transducing histidine kinase"/>
    <property type="match status" value="1"/>
</dbReference>
<dbReference type="InterPro" id="IPR000014">
    <property type="entry name" value="PAS"/>
</dbReference>
<dbReference type="PANTHER" id="PTHR43047:SF72">
    <property type="entry name" value="OSMOSENSING HISTIDINE PROTEIN KINASE SLN1"/>
    <property type="match status" value="1"/>
</dbReference>
<dbReference type="SUPFAM" id="SSF47226">
    <property type="entry name" value="Histidine-containing phosphotransfer domain, HPT domain"/>
    <property type="match status" value="1"/>
</dbReference>
<dbReference type="PROSITE" id="PS50109">
    <property type="entry name" value="HIS_KIN"/>
    <property type="match status" value="1"/>
</dbReference>
<evidence type="ECO:0000256" key="10">
    <source>
        <dbReference type="ARBA" id="ARBA00022741"/>
    </source>
</evidence>